<dbReference type="KEGG" id="ptx:ABW99_08170"/>
<proteinExistence type="predicted"/>
<dbReference type="SUPFAM" id="SSF52788">
    <property type="entry name" value="Phosphotyrosine protein phosphatases I"/>
    <property type="match status" value="1"/>
</dbReference>
<dbReference type="GO" id="GO:0046685">
    <property type="term" value="P:response to arsenic-containing substance"/>
    <property type="evidence" value="ECO:0007669"/>
    <property type="project" value="UniProtKB-KW"/>
</dbReference>
<evidence type="ECO:0000313" key="4">
    <source>
        <dbReference type="Proteomes" id="UP000036700"/>
    </source>
</evidence>
<organism evidence="3 4">
    <name type="scientific">Pandoraea thiooxydans</name>
    <dbReference type="NCBI Taxonomy" id="445709"/>
    <lineage>
        <taxon>Bacteria</taxon>
        <taxon>Pseudomonadati</taxon>
        <taxon>Pseudomonadota</taxon>
        <taxon>Betaproteobacteria</taxon>
        <taxon>Burkholderiales</taxon>
        <taxon>Burkholderiaceae</taxon>
        <taxon>Pandoraea</taxon>
    </lineage>
</organism>
<evidence type="ECO:0000256" key="1">
    <source>
        <dbReference type="ARBA" id="ARBA00022849"/>
    </source>
</evidence>
<dbReference type="PANTHER" id="PTHR43428:SF1">
    <property type="entry name" value="ARSENATE REDUCTASE"/>
    <property type="match status" value="1"/>
</dbReference>
<dbReference type="RefSeq" id="WP_047214007.1">
    <property type="nucleotide sequence ID" value="NZ_CP011568.3"/>
</dbReference>
<dbReference type="OrthoDB" id="9793058at2"/>
<dbReference type="InterPro" id="IPR036196">
    <property type="entry name" value="Ptyr_pPase_sf"/>
</dbReference>
<dbReference type="PANTHER" id="PTHR43428">
    <property type="entry name" value="ARSENATE REDUCTASE"/>
    <property type="match status" value="1"/>
</dbReference>
<dbReference type="Gene3D" id="3.40.50.2300">
    <property type="match status" value="1"/>
</dbReference>
<accession>A0A0G3ES67</accession>
<dbReference type="PATRIC" id="fig|445709.3.peg.1746"/>
<sequence length="171" mass="19075">MSDKPYSILILCTGNSARSVMAEALFNVLGQGRFRAYSAGSHPSGKVNPYAIELCETLGYDTSQLRSKSWDEFGAPDAPHMDFVITVCDQAAGEVCPIWPGHPLTAHWGFEDPAAFRGSEEQTRKVFRKVYRQILNRVSQFVNLPLHLLDRSAIQHEMREIGAQPVEASHE</sequence>
<dbReference type="STRING" id="445709.ABW99_08170"/>
<dbReference type="EMBL" id="CP011568">
    <property type="protein sequence ID" value="AKJ68187.1"/>
    <property type="molecule type" value="Genomic_DNA"/>
</dbReference>
<evidence type="ECO:0000259" key="2">
    <source>
        <dbReference type="SMART" id="SM00226"/>
    </source>
</evidence>
<dbReference type="SMART" id="SM00226">
    <property type="entry name" value="LMWPc"/>
    <property type="match status" value="1"/>
</dbReference>
<gene>
    <name evidence="3" type="ORF">ABW99_08170</name>
</gene>
<keyword evidence="4" id="KW-1185">Reference proteome</keyword>
<reference evidence="4" key="1">
    <citation type="submission" date="2015-06" db="EMBL/GenBank/DDBJ databases">
        <authorList>
            <person name="Lim Y.L."/>
            <person name="Ee R."/>
            <person name="Yong D."/>
            <person name="How K.Y."/>
            <person name="Yin W.F."/>
            <person name="Chan K.G."/>
        </authorList>
    </citation>
    <scope>NUCLEOTIDE SEQUENCE [LARGE SCALE GENOMIC DNA]</scope>
    <source>
        <strain evidence="4">DSM 25325</strain>
    </source>
</reference>
<name>A0A0G3ES67_9BURK</name>
<evidence type="ECO:0000313" key="3">
    <source>
        <dbReference type="EMBL" id="AKJ68187.1"/>
    </source>
</evidence>
<dbReference type="Proteomes" id="UP000036700">
    <property type="component" value="Chromosome"/>
</dbReference>
<dbReference type="InterPro" id="IPR023485">
    <property type="entry name" value="Ptyr_pPase"/>
</dbReference>
<keyword evidence="1" id="KW-0059">Arsenical resistance</keyword>
<feature type="domain" description="Phosphotyrosine protein phosphatase I" evidence="2">
    <location>
        <begin position="6"/>
        <end position="144"/>
    </location>
</feature>
<dbReference type="CDD" id="cd16345">
    <property type="entry name" value="LMWP_ArsC"/>
    <property type="match status" value="1"/>
</dbReference>
<protein>
    <submittedName>
        <fullName evidence="3">Arsenate reductase</fullName>
    </submittedName>
</protein>
<dbReference type="AlphaFoldDB" id="A0A0G3ES67"/>
<dbReference type="Pfam" id="PF01451">
    <property type="entry name" value="LMWPc"/>
    <property type="match status" value="1"/>
</dbReference>